<dbReference type="SUPFAM" id="SSF69593">
    <property type="entry name" value="Glycerol-3-phosphate (1)-acyltransferase"/>
    <property type="match status" value="1"/>
</dbReference>
<evidence type="ECO:0000256" key="12">
    <source>
        <dbReference type="ARBA" id="ARBA00049543"/>
    </source>
</evidence>
<dbReference type="GO" id="GO:0005741">
    <property type="term" value="C:mitochondrial outer membrane"/>
    <property type="evidence" value="ECO:0007669"/>
    <property type="project" value="UniProtKB-SubCell"/>
</dbReference>
<dbReference type="GO" id="GO:0007007">
    <property type="term" value="P:inner mitochondrial membrane organization"/>
    <property type="evidence" value="ECO:0007669"/>
    <property type="project" value="TreeGrafter"/>
</dbReference>
<evidence type="ECO:0000256" key="5">
    <source>
        <dbReference type="ARBA" id="ARBA00022792"/>
    </source>
</evidence>
<comment type="similarity">
    <text evidence="2 13">Belongs to the taffazin family.</text>
</comment>
<dbReference type="PANTHER" id="PTHR12497:SF0">
    <property type="entry name" value="TAFAZZIN"/>
    <property type="match status" value="1"/>
</dbReference>
<keyword evidence="5" id="KW-0999">Mitochondrion inner membrane</keyword>
<evidence type="ECO:0000256" key="3">
    <source>
        <dbReference type="ARBA" id="ARBA00022679"/>
    </source>
</evidence>
<evidence type="ECO:0000256" key="8">
    <source>
        <dbReference type="ARBA" id="ARBA00023136"/>
    </source>
</evidence>
<dbReference type="AlphaFoldDB" id="E3M7X1"/>
<keyword evidence="6" id="KW-0443">Lipid metabolism</keyword>
<dbReference type="SMART" id="SM00563">
    <property type="entry name" value="PlsC"/>
    <property type="match status" value="1"/>
</dbReference>
<dbReference type="EMBL" id="DS268427">
    <property type="protein sequence ID" value="EFO93675.1"/>
    <property type="molecule type" value="Genomic_DNA"/>
</dbReference>
<keyword evidence="9" id="KW-0012">Acyltransferase</keyword>
<dbReference type="CDD" id="cd07989">
    <property type="entry name" value="LPLAT_AGPAT-like"/>
    <property type="match status" value="1"/>
</dbReference>
<dbReference type="STRING" id="31234.E3M7X1"/>
<dbReference type="Proteomes" id="UP000008281">
    <property type="component" value="Unassembled WGS sequence"/>
</dbReference>
<name>E3M7X1_CAERE</name>
<evidence type="ECO:0000313" key="14">
    <source>
        <dbReference type="EMBL" id="EFO93675.1"/>
    </source>
</evidence>
<evidence type="ECO:0000313" key="15">
    <source>
        <dbReference type="Proteomes" id="UP000008281"/>
    </source>
</evidence>
<dbReference type="FunCoup" id="E3M7X1">
    <property type="interactions" value="1568"/>
</dbReference>
<keyword evidence="3" id="KW-0808">Transferase</keyword>
<reference evidence="14" key="1">
    <citation type="submission" date="2007-07" db="EMBL/GenBank/DDBJ databases">
        <title>PCAP assembly of the Caenorhabditis remanei genome.</title>
        <authorList>
            <consortium name="The Caenorhabditis remanei Sequencing Consortium"/>
            <person name="Wilson R.K."/>
        </authorList>
    </citation>
    <scope>NUCLEOTIDE SEQUENCE [LARGE SCALE GENOMIC DNA]</scope>
    <source>
        <strain evidence="14">PB4641</strain>
    </source>
</reference>
<comment type="subcellular location">
    <subcellularLocation>
        <location evidence="1">Mitochondrion inner membrane</location>
        <topology evidence="1">Peripheral membrane protein</topology>
        <orientation evidence="1">Intermembrane side</orientation>
    </subcellularLocation>
    <subcellularLocation>
        <location evidence="10">Mitochondrion outer membrane</location>
        <topology evidence="10">Peripheral membrane protein</topology>
        <orientation evidence="10">Intermembrane side</orientation>
    </subcellularLocation>
</comment>
<evidence type="ECO:0000256" key="11">
    <source>
        <dbReference type="ARBA" id="ARBA00047906"/>
    </source>
</evidence>
<keyword evidence="7" id="KW-0496">Mitochondrion</keyword>
<comment type="catalytic activity">
    <reaction evidence="12">
        <text>1,2-di-(9Z-octadecenoyl)-sn-glycero-3-phosphocholine + 1-hexadecanoyl-sn-glycero-3-phosphocholine = 1-hexadecanoyl-2-(9Z-octadecenoyl)-sn-glycero-3-phosphocholine + 1-(9Z-octadecenoyl)-sn-glycero-3-phosphocholine</text>
        <dbReference type="Rhea" id="RHEA:43816"/>
        <dbReference type="ChEBI" id="CHEBI:28610"/>
        <dbReference type="ChEBI" id="CHEBI:72998"/>
        <dbReference type="ChEBI" id="CHEBI:73001"/>
        <dbReference type="ChEBI" id="CHEBI:74669"/>
    </reaction>
    <physiologicalReaction direction="left-to-right" evidence="12">
        <dbReference type="Rhea" id="RHEA:43817"/>
    </physiologicalReaction>
    <physiologicalReaction direction="right-to-left" evidence="12">
        <dbReference type="Rhea" id="RHEA:43818"/>
    </physiologicalReaction>
</comment>
<dbReference type="eggNOG" id="KOG2847">
    <property type="taxonomic scope" value="Eukaryota"/>
</dbReference>
<dbReference type="Pfam" id="PF01553">
    <property type="entry name" value="Acyltransferase"/>
    <property type="match status" value="1"/>
</dbReference>
<evidence type="ECO:0000256" key="4">
    <source>
        <dbReference type="ARBA" id="ARBA00022787"/>
    </source>
</evidence>
<dbReference type="OrthoDB" id="193467at2759"/>
<keyword evidence="4" id="KW-1000">Mitochondrion outer membrane</keyword>
<dbReference type="OMA" id="WHTLFFS"/>
<evidence type="ECO:0000256" key="2">
    <source>
        <dbReference type="ARBA" id="ARBA00010524"/>
    </source>
</evidence>
<dbReference type="GO" id="GO:0035965">
    <property type="term" value="P:cardiolipin acyl-chain remodeling"/>
    <property type="evidence" value="ECO:0007669"/>
    <property type="project" value="TreeGrafter"/>
</dbReference>
<evidence type="ECO:0000256" key="9">
    <source>
        <dbReference type="ARBA" id="ARBA00023315"/>
    </source>
</evidence>
<sequence length="304" mass="35403">MIVSTFVLNNFSKTVRISSKMSGTMRDKTNDKQGFRFAWPFPKKPSFLYRIKSYMTMSLVTACSKMMFLGGSNKLICHNKDIFVKLLQNEKQPLITVSNHRSNIDDPLMWCILKFREFWRYKDRHRYTLAAHNICFTKQFHTTMFSLGRCVPCVRGEGVYQKGMDYCVEMLNDNKWVHIFPEGKVCVAANEPLRFKWGVGRLIMDSTTDPLILPIWCKDMEKVWPIHPPYYPKFGNSVEVYIGEPFSLSELKKTISSKSLTTEEMRKIITDEVQTRMYQLGEKIGDLPKGSALEVLRKNPPVEY</sequence>
<protein>
    <recommendedName>
        <fullName evidence="13">Tafazzin family protein</fullName>
    </recommendedName>
</protein>
<evidence type="ECO:0000256" key="13">
    <source>
        <dbReference type="RuleBase" id="RU365062"/>
    </source>
</evidence>
<gene>
    <name evidence="14" type="primary">Cre-acl-3</name>
    <name evidence="14" type="ORF">CRE_12608</name>
</gene>
<dbReference type="PANTHER" id="PTHR12497">
    <property type="entry name" value="TAZ PROTEIN TAFAZZIN"/>
    <property type="match status" value="1"/>
</dbReference>
<dbReference type="GO" id="GO:0005743">
    <property type="term" value="C:mitochondrial inner membrane"/>
    <property type="evidence" value="ECO:0007669"/>
    <property type="project" value="UniProtKB-SubCell"/>
</dbReference>
<dbReference type="PRINTS" id="PR00979">
    <property type="entry name" value="TAFAZZIN"/>
</dbReference>
<evidence type="ECO:0000256" key="7">
    <source>
        <dbReference type="ARBA" id="ARBA00023128"/>
    </source>
</evidence>
<dbReference type="GO" id="GO:0047184">
    <property type="term" value="F:1-acylglycerophosphocholine O-acyltransferase activity"/>
    <property type="evidence" value="ECO:0007669"/>
    <property type="project" value="TreeGrafter"/>
</dbReference>
<evidence type="ECO:0000256" key="10">
    <source>
        <dbReference type="ARBA" id="ARBA00024323"/>
    </source>
</evidence>
<organism evidence="15">
    <name type="scientific">Caenorhabditis remanei</name>
    <name type="common">Caenorhabditis vulgaris</name>
    <dbReference type="NCBI Taxonomy" id="31234"/>
    <lineage>
        <taxon>Eukaryota</taxon>
        <taxon>Metazoa</taxon>
        <taxon>Ecdysozoa</taxon>
        <taxon>Nematoda</taxon>
        <taxon>Chromadorea</taxon>
        <taxon>Rhabditida</taxon>
        <taxon>Rhabditina</taxon>
        <taxon>Rhabditomorpha</taxon>
        <taxon>Rhabditoidea</taxon>
        <taxon>Rhabditidae</taxon>
        <taxon>Peloderinae</taxon>
        <taxon>Caenorhabditis</taxon>
    </lineage>
</organism>
<keyword evidence="15" id="KW-1185">Reference proteome</keyword>
<evidence type="ECO:0000256" key="1">
    <source>
        <dbReference type="ARBA" id="ARBA00004137"/>
    </source>
</evidence>
<keyword evidence="8" id="KW-0472">Membrane</keyword>
<dbReference type="InterPro" id="IPR002123">
    <property type="entry name" value="Plipid/glycerol_acylTrfase"/>
</dbReference>
<dbReference type="InterPro" id="IPR000872">
    <property type="entry name" value="Tafazzin"/>
</dbReference>
<dbReference type="HOGENOM" id="CLU_046747_3_2_1"/>
<evidence type="ECO:0000256" key="6">
    <source>
        <dbReference type="ARBA" id="ARBA00023098"/>
    </source>
</evidence>
<comment type="catalytic activity">
    <reaction evidence="11">
        <text>1'-[1,2-diacyl-sn-glycero-3-phospho],3'-[1-acyl-sn-glycero-3-phospho]-glycerol + a 1,2-diacyl-sn-glycero-3-phosphocholine = a cardiolipin + a 1-acyl-sn-glycero-3-phosphocholine</text>
        <dbReference type="Rhea" id="RHEA:33731"/>
        <dbReference type="ChEBI" id="CHEBI:57643"/>
        <dbReference type="ChEBI" id="CHEBI:58168"/>
        <dbReference type="ChEBI" id="CHEBI:62237"/>
        <dbReference type="ChEBI" id="CHEBI:64743"/>
    </reaction>
    <physiologicalReaction direction="left-to-right" evidence="11">
        <dbReference type="Rhea" id="RHEA:33732"/>
    </physiologicalReaction>
    <physiologicalReaction direction="right-to-left" evidence="11">
        <dbReference type="Rhea" id="RHEA:33733"/>
    </physiologicalReaction>
</comment>
<accession>E3M7X1</accession>
<proteinExistence type="inferred from homology"/>